<name>A0A0N5BV67_STREA</name>
<dbReference type="AlphaFoldDB" id="A0A0N5BV67"/>
<proteinExistence type="predicted"/>
<protein>
    <submittedName>
        <fullName evidence="2">BTB domain-containing protein</fullName>
    </submittedName>
</protein>
<dbReference type="WBParaSite" id="SPAL_0000973200.1">
    <property type="protein sequence ID" value="SPAL_0000973200.1"/>
    <property type="gene ID" value="SPAL_0000973200"/>
</dbReference>
<keyword evidence="1" id="KW-1185">Reference proteome</keyword>
<reference evidence="2" key="1">
    <citation type="submission" date="2017-02" db="UniProtKB">
        <authorList>
            <consortium name="WormBaseParasite"/>
        </authorList>
    </citation>
    <scope>IDENTIFICATION</scope>
</reference>
<sequence>MTDLLTSNSNFGKLPETNKVARQIIRNTSLKRDFFNQETKFVLETRNIIDDQDNFVQTKVVFIDGIQWEDFKKQMLELPQEYLENETLIYLYIIDNLVFKTDEQIMSIASIYTKIIEFILSKFINANSIDITVKTSVKQGRYLLYLIYSQLKSNKIQKVRSILISILLDNFNQPKDKLFSNLRELKEVEISYDHYCPLPSFENMEILIEPFLHSLRDKNLTLFLRTNNWPIKENILERFIKCIVDKKITFSVHGDLTNSLSYNNFHNILNHKEIYEKNYIKSISIELFDLGHEKLLHEALKLSTNIEEITIIVRAVYMYGLLKSVGSLNFDEYKNIVKDTFNFDYLKKYTNLKTLHFGFQHWEIGADFDENHELLHKLKRFIFECIISGMPPHISKLSLDNIPKNSEKCIEVICKYLPNITKFFVSGDRNINDIDLTGMDSLQHFVMRGKYSVKLPKNMDIVVIYPTYYKQYESDEDLKKYSQYHDNENYYSHLRDTFDNELHNFDKDGKINYIVLFKNPDTLTGHLNLIDELPIWLPS</sequence>
<evidence type="ECO:0000313" key="2">
    <source>
        <dbReference type="WBParaSite" id="SPAL_0000973200.1"/>
    </source>
</evidence>
<accession>A0A0N5BV67</accession>
<evidence type="ECO:0000313" key="1">
    <source>
        <dbReference type="Proteomes" id="UP000046392"/>
    </source>
</evidence>
<dbReference type="Proteomes" id="UP000046392">
    <property type="component" value="Unplaced"/>
</dbReference>
<organism evidence="1 2">
    <name type="scientific">Strongyloides papillosus</name>
    <name type="common">Intestinal threadworm</name>
    <dbReference type="NCBI Taxonomy" id="174720"/>
    <lineage>
        <taxon>Eukaryota</taxon>
        <taxon>Metazoa</taxon>
        <taxon>Ecdysozoa</taxon>
        <taxon>Nematoda</taxon>
        <taxon>Chromadorea</taxon>
        <taxon>Rhabditida</taxon>
        <taxon>Tylenchina</taxon>
        <taxon>Panagrolaimomorpha</taxon>
        <taxon>Strongyloidoidea</taxon>
        <taxon>Strongyloididae</taxon>
        <taxon>Strongyloides</taxon>
    </lineage>
</organism>